<feature type="domain" description="C2" evidence="2">
    <location>
        <begin position="156"/>
        <end position="294"/>
    </location>
</feature>
<feature type="transmembrane region" description="Helical" evidence="1">
    <location>
        <begin position="20"/>
        <end position="41"/>
    </location>
</feature>
<dbReference type="AlphaFoldDB" id="A0ABD3VIT5"/>
<dbReference type="Pfam" id="PF00168">
    <property type="entry name" value="C2"/>
    <property type="match status" value="2"/>
</dbReference>
<dbReference type="PANTHER" id="PTHR10024">
    <property type="entry name" value="SYNAPTOTAGMIN"/>
    <property type="match status" value="1"/>
</dbReference>
<dbReference type="PANTHER" id="PTHR10024:SF374">
    <property type="entry name" value="C2 DOMAIN-CONTAINING PROTEIN"/>
    <property type="match status" value="1"/>
</dbReference>
<evidence type="ECO:0000256" key="1">
    <source>
        <dbReference type="SAM" id="Phobius"/>
    </source>
</evidence>
<protein>
    <recommendedName>
        <fullName evidence="2">C2 domain-containing protein</fullName>
    </recommendedName>
</protein>
<evidence type="ECO:0000259" key="2">
    <source>
        <dbReference type="PROSITE" id="PS50004"/>
    </source>
</evidence>
<dbReference type="SUPFAM" id="SSF49562">
    <property type="entry name" value="C2 domain (Calcium/lipid-binding domain, CaLB)"/>
    <property type="match status" value="2"/>
</dbReference>
<keyword evidence="1" id="KW-1133">Transmembrane helix</keyword>
<feature type="domain" description="C2" evidence="2">
    <location>
        <begin position="305"/>
        <end position="440"/>
    </location>
</feature>
<keyword evidence="4" id="KW-1185">Reference proteome</keyword>
<organism evidence="3 4">
    <name type="scientific">Sinanodonta woodiana</name>
    <name type="common">Chinese pond mussel</name>
    <name type="synonym">Anodonta woodiana</name>
    <dbReference type="NCBI Taxonomy" id="1069815"/>
    <lineage>
        <taxon>Eukaryota</taxon>
        <taxon>Metazoa</taxon>
        <taxon>Spiralia</taxon>
        <taxon>Lophotrochozoa</taxon>
        <taxon>Mollusca</taxon>
        <taxon>Bivalvia</taxon>
        <taxon>Autobranchia</taxon>
        <taxon>Heteroconchia</taxon>
        <taxon>Palaeoheterodonta</taxon>
        <taxon>Unionida</taxon>
        <taxon>Unionoidea</taxon>
        <taxon>Unionidae</taxon>
        <taxon>Unioninae</taxon>
        <taxon>Sinanodonta</taxon>
    </lineage>
</organism>
<gene>
    <name evidence="3" type="ORF">ACJMK2_007168</name>
</gene>
<evidence type="ECO:0000313" key="4">
    <source>
        <dbReference type="Proteomes" id="UP001634394"/>
    </source>
</evidence>
<evidence type="ECO:0000313" key="3">
    <source>
        <dbReference type="EMBL" id="KAL3861091.1"/>
    </source>
</evidence>
<sequence length="444" mass="51269">MPATEETSGTYIELNAWDKLAIIALAAGVLTIALFCMVCIVTENCLLYRLCSFNRHDDTIQEKEEKKKKKNNSEKPIGIYGSTDSGLNFNGSDVCAVELTTMHLKPYLPIIKEYDTSDWSSDASIHDVIHLDKLKNRKRVVPNSSTSDLNKLVLLENGFLVYTLKYDQSSYKLTIHVLEAKDLKFTNMSELISPYIKIRLYRAPKQFFSLVGSRGKDHVINNLDKELKTKMQRPSETLSYKETFEVPLDSDSFRNYTIRFLLCDMDKFSRHVVLGESTVSLRKVELPNSVEVPFTHQLQQPKSEDLGEINVGICYLPTSEKVYLSLNWIRGLRVMDKRNKTTNPYVKAYLMYEGKTLKRIKTSIKEGDLNPTFEETFTFDVPQRALEHIYFSIAVLHGDRQRHGSKLIGRTYVGFNFDINAREQWMNMMQNPRKQIACWHRLIN</sequence>
<dbReference type="Proteomes" id="UP001634394">
    <property type="component" value="Unassembled WGS sequence"/>
</dbReference>
<keyword evidence="1" id="KW-0472">Membrane</keyword>
<dbReference type="InterPro" id="IPR000008">
    <property type="entry name" value="C2_dom"/>
</dbReference>
<accession>A0ABD3VIT5</accession>
<name>A0ABD3VIT5_SINWO</name>
<dbReference type="PROSITE" id="PS50004">
    <property type="entry name" value="C2"/>
    <property type="match status" value="2"/>
</dbReference>
<dbReference type="CDD" id="cd00276">
    <property type="entry name" value="C2B_Synaptotagmin"/>
    <property type="match status" value="1"/>
</dbReference>
<comment type="caution">
    <text evidence="3">The sequence shown here is derived from an EMBL/GenBank/DDBJ whole genome shotgun (WGS) entry which is preliminary data.</text>
</comment>
<reference evidence="3 4" key="1">
    <citation type="submission" date="2024-11" db="EMBL/GenBank/DDBJ databases">
        <title>Chromosome-level genome assembly of the freshwater bivalve Anodonta woodiana.</title>
        <authorList>
            <person name="Chen X."/>
        </authorList>
    </citation>
    <scope>NUCLEOTIDE SEQUENCE [LARGE SCALE GENOMIC DNA]</scope>
    <source>
        <strain evidence="3">MN2024</strain>
        <tissue evidence="3">Gills</tissue>
    </source>
</reference>
<dbReference type="Gene3D" id="2.60.40.150">
    <property type="entry name" value="C2 domain"/>
    <property type="match status" value="2"/>
</dbReference>
<dbReference type="EMBL" id="JBJQND010000011">
    <property type="protein sequence ID" value="KAL3861091.1"/>
    <property type="molecule type" value="Genomic_DNA"/>
</dbReference>
<dbReference type="InterPro" id="IPR035892">
    <property type="entry name" value="C2_domain_sf"/>
</dbReference>
<keyword evidence="1" id="KW-0812">Transmembrane</keyword>
<dbReference type="SMART" id="SM00239">
    <property type="entry name" value="C2"/>
    <property type="match status" value="2"/>
</dbReference>
<proteinExistence type="predicted"/>